<accession>A0A4S8L4I2</accession>
<evidence type="ECO:0000256" key="6">
    <source>
        <dbReference type="ARBA" id="ARBA00022989"/>
    </source>
</evidence>
<feature type="transmembrane region" description="Helical" evidence="9">
    <location>
        <begin position="65"/>
        <end position="87"/>
    </location>
</feature>
<keyword evidence="3" id="KW-0813">Transport</keyword>
<keyword evidence="4 8" id="KW-0812">Transmembrane</keyword>
<evidence type="ECO:0000256" key="4">
    <source>
        <dbReference type="ARBA" id="ARBA00022692"/>
    </source>
</evidence>
<dbReference type="InterPro" id="IPR023395">
    <property type="entry name" value="MCP_dom_sf"/>
</dbReference>
<name>A0A4S8L4I2_DENBC</name>
<organism evidence="10 11">
    <name type="scientific">Dendrothele bispora (strain CBS 962.96)</name>
    <dbReference type="NCBI Taxonomy" id="1314807"/>
    <lineage>
        <taxon>Eukaryota</taxon>
        <taxon>Fungi</taxon>
        <taxon>Dikarya</taxon>
        <taxon>Basidiomycota</taxon>
        <taxon>Agaricomycotina</taxon>
        <taxon>Agaricomycetes</taxon>
        <taxon>Agaricomycetidae</taxon>
        <taxon>Agaricales</taxon>
        <taxon>Agaricales incertae sedis</taxon>
        <taxon>Dendrothele</taxon>
    </lineage>
</organism>
<feature type="transmembrane region" description="Helical" evidence="9">
    <location>
        <begin position="194"/>
        <end position="217"/>
    </location>
</feature>
<keyword evidence="7 8" id="KW-0472">Membrane</keyword>
<dbReference type="GO" id="GO:0055085">
    <property type="term" value="P:transmembrane transport"/>
    <property type="evidence" value="ECO:0007669"/>
    <property type="project" value="InterPro"/>
</dbReference>
<evidence type="ECO:0000313" key="11">
    <source>
        <dbReference type="Proteomes" id="UP000297245"/>
    </source>
</evidence>
<evidence type="ECO:0000313" key="10">
    <source>
        <dbReference type="EMBL" id="THU83233.1"/>
    </source>
</evidence>
<gene>
    <name evidence="10" type="ORF">K435DRAFT_831519</name>
</gene>
<feature type="transmembrane region" description="Helical" evidence="9">
    <location>
        <begin position="289"/>
        <end position="308"/>
    </location>
</feature>
<evidence type="ECO:0000256" key="9">
    <source>
        <dbReference type="SAM" id="Phobius"/>
    </source>
</evidence>
<protein>
    <recommendedName>
        <fullName evidence="12">Mitochondrial carrier</fullName>
    </recommendedName>
</protein>
<proteinExistence type="inferred from homology"/>
<dbReference type="PANTHER" id="PTHR45683">
    <property type="entry name" value="MITOCHONDRIAL NICOTINAMIDE ADENINE DINUCLEOTIDE TRANSPORTER 1-RELATED-RELATED"/>
    <property type="match status" value="1"/>
</dbReference>
<comment type="similarity">
    <text evidence="2">Belongs to the mitochondrial carrier (TC 2.A.29) family.</text>
</comment>
<evidence type="ECO:0000256" key="1">
    <source>
        <dbReference type="ARBA" id="ARBA00004141"/>
    </source>
</evidence>
<evidence type="ECO:0000256" key="3">
    <source>
        <dbReference type="ARBA" id="ARBA00022448"/>
    </source>
</evidence>
<evidence type="ECO:0000256" key="7">
    <source>
        <dbReference type="ARBA" id="ARBA00023136"/>
    </source>
</evidence>
<dbReference type="GO" id="GO:0006862">
    <property type="term" value="P:nucleotide transport"/>
    <property type="evidence" value="ECO:0007669"/>
    <property type="project" value="InterPro"/>
</dbReference>
<dbReference type="InterPro" id="IPR018108">
    <property type="entry name" value="MCP_transmembrane"/>
</dbReference>
<dbReference type="Gene3D" id="1.50.40.10">
    <property type="entry name" value="Mitochondrial carrier domain"/>
    <property type="match status" value="2"/>
</dbReference>
<evidence type="ECO:0000256" key="2">
    <source>
        <dbReference type="ARBA" id="ARBA00006375"/>
    </source>
</evidence>
<dbReference type="OrthoDB" id="2954405at2759"/>
<feature type="transmembrane region" description="Helical" evidence="9">
    <location>
        <begin position="154"/>
        <end position="182"/>
    </location>
</feature>
<sequence length="313" mass="34963">MNFFLAAISVPFSGVLVRYRANYAPKGIQLDGEPASTNGPDVRGYFAMMKRVYKLEGWAGLYKGLMPVLITPIIGLLFGLSISFALLKATLPSLPTPVSQVLFILFSSIIINIPLSIIINRAICTPYVLPYFSLKTAFGVLLTPTERHRPWNLYLTPGLIFANFLTAFIVFFTKVIFVIAMSAIPLDKVGFDPLFLSISLGAVIMLFSSALISPLQVMAMRLTLQRNHGKKIKEESDGQPQTQDEQAAKLELKAYSLDVDVMGFRDELDPYTSLYNCFIRVKQEEGWRVFYRAFWVTVLLQIGVVLTTPTGQI</sequence>
<keyword evidence="5" id="KW-0677">Repeat</keyword>
<dbReference type="EMBL" id="ML179676">
    <property type="protein sequence ID" value="THU83233.1"/>
    <property type="molecule type" value="Genomic_DNA"/>
</dbReference>
<dbReference type="AlphaFoldDB" id="A0A4S8L4I2"/>
<feature type="repeat" description="Solcar" evidence="8">
    <location>
        <begin position="1"/>
        <end position="89"/>
    </location>
</feature>
<evidence type="ECO:0000256" key="8">
    <source>
        <dbReference type="PROSITE-ProRule" id="PRU00282"/>
    </source>
</evidence>
<keyword evidence="6 9" id="KW-1133">Transmembrane helix</keyword>
<dbReference type="Proteomes" id="UP000297245">
    <property type="component" value="Unassembled WGS sequence"/>
</dbReference>
<reference evidence="10 11" key="1">
    <citation type="journal article" date="2019" name="Nat. Ecol. Evol.">
        <title>Megaphylogeny resolves global patterns of mushroom evolution.</title>
        <authorList>
            <person name="Varga T."/>
            <person name="Krizsan K."/>
            <person name="Foldi C."/>
            <person name="Dima B."/>
            <person name="Sanchez-Garcia M."/>
            <person name="Sanchez-Ramirez S."/>
            <person name="Szollosi G.J."/>
            <person name="Szarkandi J.G."/>
            <person name="Papp V."/>
            <person name="Albert L."/>
            <person name="Andreopoulos W."/>
            <person name="Angelini C."/>
            <person name="Antonin V."/>
            <person name="Barry K.W."/>
            <person name="Bougher N.L."/>
            <person name="Buchanan P."/>
            <person name="Buyck B."/>
            <person name="Bense V."/>
            <person name="Catcheside P."/>
            <person name="Chovatia M."/>
            <person name="Cooper J."/>
            <person name="Damon W."/>
            <person name="Desjardin D."/>
            <person name="Finy P."/>
            <person name="Geml J."/>
            <person name="Haridas S."/>
            <person name="Hughes K."/>
            <person name="Justo A."/>
            <person name="Karasinski D."/>
            <person name="Kautmanova I."/>
            <person name="Kiss B."/>
            <person name="Kocsube S."/>
            <person name="Kotiranta H."/>
            <person name="LaButti K.M."/>
            <person name="Lechner B.E."/>
            <person name="Liimatainen K."/>
            <person name="Lipzen A."/>
            <person name="Lukacs Z."/>
            <person name="Mihaltcheva S."/>
            <person name="Morgado L.N."/>
            <person name="Niskanen T."/>
            <person name="Noordeloos M.E."/>
            <person name="Ohm R.A."/>
            <person name="Ortiz-Santana B."/>
            <person name="Ovrebo C."/>
            <person name="Racz N."/>
            <person name="Riley R."/>
            <person name="Savchenko A."/>
            <person name="Shiryaev A."/>
            <person name="Soop K."/>
            <person name="Spirin V."/>
            <person name="Szebenyi C."/>
            <person name="Tomsovsky M."/>
            <person name="Tulloss R.E."/>
            <person name="Uehling J."/>
            <person name="Grigoriev I.V."/>
            <person name="Vagvolgyi C."/>
            <person name="Papp T."/>
            <person name="Martin F.M."/>
            <person name="Miettinen O."/>
            <person name="Hibbett D.S."/>
            <person name="Nagy L.G."/>
        </authorList>
    </citation>
    <scope>NUCLEOTIDE SEQUENCE [LARGE SCALE GENOMIC DNA]</scope>
    <source>
        <strain evidence="10 11">CBS 962.96</strain>
    </source>
</reference>
<dbReference type="SUPFAM" id="SSF103506">
    <property type="entry name" value="Mitochondrial carrier"/>
    <property type="match status" value="2"/>
</dbReference>
<evidence type="ECO:0008006" key="12">
    <source>
        <dbReference type="Google" id="ProtNLM"/>
    </source>
</evidence>
<dbReference type="PROSITE" id="PS50920">
    <property type="entry name" value="SOLCAR"/>
    <property type="match status" value="1"/>
</dbReference>
<dbReference type="GO" id="GO:0016020">
    <property type="term" value="C:membrane"/>
    <property type="evidence" value="ECO:0007669"/>
    <property type="project" value="UniProtKB-SubCell"/>
</dbReference>
<dbReference type="InterPro" id="IPR044712">
    <property type="entry name" value="SLC25A32-like"/>
</dbReference>
<feature type="transmembrane region" description="Helical" evidence="9">
    <location>
        <begin position="99"/>
        <end position="119"/>
    </location>
</feature>
<evidence type="ECO:0000256" key="5">
    <source>
        <dbReference type="ARBA" id="ARBA00022737"/>
    </source>
</evidence>
<keyword evidence="11" id="KW-1185">Reference proteome</keyword>
<comment type="subcellular location">
    <subcellularLocation>
        <location evidence="1">Membrane</location>
        <topology evidence="1">Multi-pass membrane protein</topology>
    </subcellularLocation>
</comment>